<dbReference type="RefSeq" id="WP_380589505.1">
    <property type="nucleotide sequence ID" value="NZ_JBHSQJ010000147.1"/>
</dbReference>
<evidence type="ECO:0000256" key="1">
    <source>
        <dbReference type="ARBA" id="ARBA00022723"/>
    </source>
</evidence>
<sequence length="192" mass="20554">MHPAPTGRVVLTFDDGPHPDSTPKLLDLLAAAEAPAVFFLCGEPAERHPELVRSIQAAGHRLGNHSRTHPYLTRLQDDEVRAELTATQAGVAEATGSAPTLFRPPYLDTDARIAALAGEFGLTEVGCTLDTRDWAGLPAEDIAAAADRAADGDVILLHDNPALHTLPALPELLRRLAERGLTPSLEELWTRG</sequence>
<proteinExistence type="predicted"/>
<evidence type="ECO:0000259" key="3">
    <source>
        <dbReference type="PROSITE" id="PS51677"/>
    </source>
</evidence>
<evidence type="ECO:0000256" key="2">
    <source>
        <dbReference type="ARBA" id="ARBA00022801"/>
    </source>
</evidence>
<keyword evidence="2 4" id="KW-0378">Hydrolase</keyword>
<dbReference type="PANTHER" id="PTHR10587">
    <property type="entry name" value="GLYCOSYL TRANSFERASE-RELATED"/>
    <property type="match status" value="1"/>
</dbReference>
<dbReference type="Pfam" id="PF01522">
    <property type="entry name" value="Polysacc_deac_1"/>
    <property type="match status" value="1"/>
</dbReference>
<dbReference type="PROSITE" id="PS51677">
    <property type="entry name" value="NODB"/>
    <property type="match status" value="1"/>
</dbReference>
<evidence type="ECO:0000313" key="5">
    <source>
        <dbReference type="Proteomes" id="UP001596174"/>
    </source>
</evidence>
<dbReference type="PANTHER" id="PTHR10587:SF133">
    <property type="entry name" value="CHITIN DEACETYLASE 1-RELATED"/>
    <property type="match status" value="1"/>
</dbReference>
<reference evidence="5" key="1">
    <citation type="journal article" date="2019" name="Int. J. Syst. Evol. Microbiol.">
        <title>The Global Catalogue of Microorganisms (GCM) 10K type strain sequencing project: providing services to taxonomists for standard genome sequencing and annotation.</title>
        <authorList>
            <consortium name="The Broad Institute Genomics Platform"/>
            <consortium name="The Broad Institute Genome Sequencing Center for Infectious Disease"/>
            <person name="Wu L."/>
            <person name="Ma J."/>
        </authorList>
    </citation>
    <scope>NUCLEOTIDE SEQUENCE [LARGE SCALE GENOMIC DNA]</scope>
    <source>
        <strain evidence="5">JCM 4816</strain>
    </source>
</reference>
<gene>
    <name evidence="4" type="ORF">ACFP3V_28410</name>
</gene>
<comment type="caution">
    <text evidence="4">The sequence shown here is derived from an EMBL/GenBank/DDBJ whole genome shotgun (WGS) entry which is preliminary data.</text>
</comment>
<dbReference type="Proteomes" id="UP001596174">
    <property type="component" value="Unassembled WGS sequence"/>
</dbReference>
<feature type="domain" description="NodB homology" evidence="3">
    <location>
        <begin position="7"/>
        <end position="184"/>
    </location>
</feature>
<dbReference type="Gene3D" id="3.20.20.370">
    <property type="entry name" value="Glycoside hydrolase/deacetylase"/>
    <property type="match status" value="1"/>
</dbReference>
<keyword evidence="1" id="KW-0479">Metal-binding</keyword>
<dbReference type="SUPFAM" id="SSF88713">
    <property type="entry name" value="Glycoside hydrolase/deacetylase"/>
    <property type="match status" value="1"/>
</dbReference>
<dbReference type="InterPro" id="IPR002509">
    <property type="entry name" value="NODB_dom"/>
</dbReference>
<keyword evidence="5" id="KW-1185">Reference proteome</keyword>
<dbReference type="CDD" id="cd10917">
    <property type="entry name" value="CE4_NodB_like_6s_7s"/>
    <property type="match status" value="1"/>
</dbReference>
<name>A0ABW1G8R8_9ACTN</name>
<accession>A0ABW1G8R8</accession>
<dbReference type="InterPro" id="IPR050248">
    <property type="entry name" value="Polysacc_deacetylase_ArnD"/>
</dbReference>
<dbReference type="GO" id="GO:0016787">
    <property type="term" value="F:hydrolase activity"/>
    <property type="evidence" value="ECO:0007669"/>
    <property type="project" value="UniProtKB-KW"/>
</dbReference>
<protein>
    <submittedName>
        <fullName evidence="4">Polysaccharide deacetylase family protein</fullName>
        <ecNumber evidence="4">3.-.-.-</ecNumber>
    </submittedName>
</protein>
<dbReference type="EC" id="3.-.-.-" evidence="4"/>
<dbReference type="EMBL" id="JBHSQJ010000147">
    <property type="protein sequence ID" value="MFC5911116.1"/>
    <property type="molecule type" value="Genomic_DNA"/>
</dbReference>
<dbReference type="InterPro" id="IPR011330">
    <property type="entry name" value="Glyco_hydro/deAcase_b/a-brl"/>
</dbReference>
<evidence type="ECO:0000313" key="4">
    <source>
        <dbReference type="EMBL" id="MFC5911116.1"/>
    </source>
</evidence>
<organism evidence="4 5">
    <name type="scientific">Streptacidiphilus monticola</name>
    <dbReference type="NCBI Taxonomy" id="2161674"/>
    <lineage>
        <taxon>Bacteria</taxon>
        <taxon>Bacillati</taxon>
        <taxon>Actinomycetota</taxon>
        <taxon>Actinomycetes</taxon>
        <taxon>Kitasatosporales</taxon>
        <taxon>Streptomycetaceae</taxon>
        <taxon>Streptacidiphilus</taxon>
    </lineage>
</organism>